<keyword evidence="5" id="KW-1133">Transmembrane helix</keyword>
<proteinExistence type="inferred from homology"/>
<dbReference type="PANTHER" id="PTHR34584">
    <property type="entry name" value="NA(+)/H(+) ANTIPORTER SUBUNIT E1"/>
    <property type="match status" value="1"/>
</dbReference>
<gene>
    <name evidence="7" type="ORF">FV139_08975</name>
</gene>
<evidence type="ECO:0000256" key="2">
    <source>
        <dbReference type="ARBA" id="ARBA00006228"/>
    </source>
</evidence>
<evidence type="ECO:0000313" key="8">
    <source>
        <dbReference type="Proteomes" id="UP000321039"/>
    </source>
</evidence>
<accession>A0A5C9A1H0</accession>
<dbReference type="GO" id="GO:0008324">
    <property type="term" value="F:monoatomic cation transmembrane transporter activity"/>
    <property type="evidence" value="ECO:0007669"/>
    <property type="project" value="InterPro"/>
</dbReference>
<dbReference type="Pfam" id="PF01899">
    <property type="entry name" value="MNHE"/>
    <property type="match status" value="1"/>
</dbReference>
<keyword evidence="4" id="KW-0812">Transmembrane</keyword>
<evidence type="ECO:0000313" key="7">
    <source>
        <dbReference type="EMBL" id="TXS93762.1"/>
    </source>
</evidence>
<comment type="subcellular location">
    <subcellularLocation>
        <location evidence="1">Cell membrane</location>
        <topology evidence="1">Multi-pass membrane protein</topology>
    </subcellularLocation>
</comment>
<dbReference type="RefSeq" id="WP_148068104.1">
    <property type="nucleotide sequence ID" value="NZ_VRZA01000003.1"/>
</dbReference>
<dbReference type="GO" id="GO:0005886">
    <property type="term" value="C:plasma membrane"/>
    <property type="evidence" value="ECO:0007669"/>
    <property type="project" value="UniProtKB-SubCell"/>
</dbReference>
<evidence type="ECO:0000256" key="4">
    <source>
        <dbReference type="ARBA" id="ARBA00022692"/>
    </source>
</evidence>
<keyword evidence="8" id="KW-1185">Reference proteome</keyword>
<dbReference type="PANTHER" id="PTHR34584:SF1">
    <property type="entry name" value="NA(+)_H(+) ANTIPORTER SUBUNIT E1"/>
    <property type="match status" value="1"/>
</dbReference>
<evidence type="ECO:0000256" key="1">
    <source>
        <dbReference type="ARBA" id="ARBA00004651"/>
    </source>
</evidence>
<comment type="caution">
    <text evidence="7">The sequence shown here is derived from an EMBL/GenBank/DDBJ whole genome shotgun (WGS) entry which is preliminary data.</text>
</comment>
<dbReference type="InterPro" id="IPR002758">
    <property type="entry name" value="Cation_antiport_E"/>
</dbReference>
<evidence type="ECO:0000256" key="6">
    <source>
        <dbReference type="ARBA" id="ARBA00023136"/>
    </source>
</evidence>
<name>A0A5C9A1H0_9GAMM</name>
<reference evidence="7 8" key="1">
    <citation type="submission" date="2019-08" db="EMBL/GenBank/DDBJ databases">
        <title>Parahaliea maris sp. nov., isolated from the surface seawater.</title>
        <authorList>
            <person name="Liu Y."/>
        </authorList>
    </citation>
    <scope>NUCLEOTIDE SEQUENCE [LARGE SCALE GENOMIC DNA]</scope>
    <source>
        <strain evidence="7 8">HSLHS9</strain>
    </source>
</reference>
<dbReference type="Proteomes" id="UP000321039">
    <property type="component" value="Unassembled WGS sequence"/>
</dbReference>
<sequence length="156" mass="17488">MRYTFGLVLALSVFWLINSGHYDALLLSLGVISVGAVTLIALRMDVVDQESIPLHLLRRIPFYLLWLGVQICRSNLDLVRRVWLPGQRSTPRIARLPLPQYSDICRVVYANSINLTPGTLTVELAPDHLLVHTLSAEGLAALEEGEMSRRVSELEQ</sequence>
<dbReference type="AlphaFoldDB" id="A0A5C9A1H0"/>
<evidence type="ECO:0000256" key="5">
    <source>
        <dbReference type="ARBA" id="ARBA00022989"/>
    </source>
</evidence>
<protein>
    <submittedName>
        <fullName evidence="7">Cation transporter</fullName>
    </submittedName>
</protein>
<comment type="similarity">
    <text evidence="2">Belongs to the CPA3 antiporters (TC 2.A.63) subunit E family.</text>
</comment>
<dbReference type="EMBL" id="VRZA01000003">
    <property type="protein sequence ID" value="TXS93762.1"/>
    <property type="molecule type" value="Genomic_DNA"/>
</dbReference>
<keyword evidence="6" id="KW-0472">Membrane</keyword>
<evidence type="ECO:0000256" key="3">
    <source>
        <dbReference type="ARBA" id="ARBA00022475"/>
    </source>
</evidence>
<organism evidence="7 8">
    <name type="scientific">Parahaliea maris</name>
    <dbReference type="NCBI Taxonomy" id="2716870"/>
    <lineage>
        <taxon>Bacteria</taxon>
        <taxon>Pseudomonadati</taxon>
        <taxon>Pseudomonadota</taxon>
        <taxon>Gammaproteobacteria</taxon>
        <taxon>Cellvibrionales</taxon>
        <taxon>Halieaceae</taxon>
        <taxon>Parahaliea</taxon>
    </lineage>
</organism>
<keyword evidence="3" id="KW-1003">Cell membrane</keyword>